<dbReference type="EMBL" id="CP003365">
    <property type="protein sequence ID" value="AGA31609.1"/>
    <property type="molecule type" value="Genomic_DNA"/>
</dbReference>
<evidence type="ECO:0000259" key="5">
    <source>
        <dbReference type="Pfam" id="PF04542"/>
    </source>
</evidence>
<dbReference type="GO" id="GO:0006352">
    <property type="term" value="P:DNA-templated transcription initiation"/>
    <property type="evidence" value="ECO:0007669"/>
    <property type="project" value="InterPro"/>
</dbReference>
<reference evidence="6 7" key="1">
    <citation type="submission" date="2012-02" db="EMBL/GenBank/DDBJ databases">
        <title>Complete sequence of plasmid 1 of Singulisphaera acidiphila DSM 18658.</title>
        <authorList>
            <consortium name="US DOE Joint Genome Institute (JGI-PGF)"/>
            <person name="Lucas S."/>
            <person name="Copeland A."/>
            <person name="Lapidus A."/>
            <person name="Glavina del Rio T."/>
            <person name="Dalin E."/>
            <person name="Tice H."/>
            <person name="Bruce D."/>
            <person name="Goodwin L."/>
            <person name="Pitluck S."/>
            <person name="Peters L."/>
            <person name="Ovchinnikova G."/>
            <person name="Chertkov O."/>
            <person name="Kyrpides N."/>
            <person name="Mavromatis K."/>
            <person name="Ivanova N."/>
            <person name="Brettin T."/>
            <person name="Detter J.C."/>
            <person name="Han C."/>
            <person name="Larimer F."/>
            <person name="Land M."/>
            <person name="Hauser L."/>
            <person name="Markowitz V."/>
            <person name="Cheng J.-F."/>
            <person name="Hugenholtz P."/>
            <person name="Woyke T."/>
            <person name="Wu D."/>
            <person name="Tindall B."/>
            <person name="Pomrenke H."/>
            <person name="Brambilla E."/>
            <person name="Klenk H.-P."/>
            <person name="Eisen J.A."/>
        </authorList>
    </citation>
    <scope>NUCLEOTIDE SEQUENCE [LARGE SCALE GENOMIC DNA]</scope>
    <source>
        <strain evidence="7">ATCC BAA-1392 / DSM 18658 / VKM B-2454 / MOB10</strain>
        <plasmid evidence="6 7">pSINAC01</plasmid>
    </source>
</reference>
<keyword evidence="7" id="KW-1185">Reference proteome</keyword>
<dbReference type="SUPFAM" id="SSF88659">
    <property type="entry name" value="Sigma3 and sigma4 domains of RNA polymerase sigma factors"/>
    <property type="match status" value="1"/>
</dbReference>
<dbReference type="NCBIfam" id="TIGR02937">
    <property type="entry name" value="sigma70-ECF"/>
    <property type="match status" value="1"/>
</dbReference>
<geneLocation type="plasmid" evidence="6 7">
    <name>pSINAC01</name>
</geneLocation>
<proteinExistence type="inferred from homology"/>
<dbReference type="PANTHER" id="PTHR43133:SF51">
    <property type="entry name" value="RNA POLYMERASE SIGMA FACTOR"/>
    <property type="match status" value="1"/>
</dbReference>
<keyword evidence="3" id="KW-0731">Sigma factor</keyword>
<protein>
    <submittedName>
        <fullName evidence="6">RNA polymerase sigma-70 factor, Rhodopirellula/Verrucomicrobium family</fullName>
    </submittedName>
</protein>
<dbReference type="InterPro" id="IPR014331">
    <property type="entry name" value="RNA_pol_sigma70_ECF_RHOBA"/>
</dbReference>
<keyword evidence="6" id="KW-0614">Plasmid</keyword>
<dbReference type="HOGENOM" id="CLU_047691_17_0_0"/>
<gene>
    <name evidence="6" type="ordered locus">Sinac_7577</name>
</gene>
<organism evidence="6 7">
    <name type="scientific">Singulisphaera acidiphila (strain ATCC BAA-1392 / DSM 18658 / VKM B-2454 / MOB10)</name>
    <dbReference type="NCBI Taxonomy" id="886293"/>
    <lineage>
        <taxon>Bacteria</taxon>
        <taxon>Pseudomonadati</taxon>
        <taxon>Planctomycetota</taxon>
        <taxon>Planctomycetia</taxon>
        <taxon>Isosphaerales</taxon>
        <taxon>Isosphaeraceae</taxon>
        <taxon>Singulisphaera</taxon>
    </lineage>
</organism>
<evidence type="ECO:0000256" key="2">
    <source>
        <dbReference type="ARBA" id="ARBA00023015"/>
    </source>
</evidence>
<dbReference type="InterPro" id="IPR039425">
    <property type="entry name" value="RNA_pol_sigma-70-like"/>
</dbReference>
<evidence type="ECO:0000313" key="6">
    <source>
        <dbReference type="EMBL" id="AGA31609.1"/>
    </source>
</evidence>
<dbReference type="InterPro" id="IPR013324">
    <property type="entry name" value="RNA_pol_sigma_r3/r4-like"/>
</dbReference>
<sequence>MHSSPEEREASKGRGFLSQFLKAERRIFAYILALSPRRSDAEDLFQEASMVMWEKFDEVNPPEDFVAWGCRIAYFKICDYRKVQVRQRVTFSDAMLARMAETLATEAVTRHLDERREALECCLGKLSCRDKDFLVQRLEEGATAQTTAERTGRSVAAVYKAMAKIRRSLCDCVSRTLAMKGRA</sequence>
<comment type="similarity">
    <text evidence="1">Belongs to the sigma-70 factor family. ECF subfamily.</text>
</comment>
<dbReference type="OrthoDB" id="6383365at2"/>
<dbReference type="Gene3D" id="1.10.1740.10">
    <property type="match status" value="1"/>
</dbReference>
<dbReference type="GO" id="GO:0016987">
    <property type="term" value="F:sigma factor activity"/>
    <property type="evidence" value="ECO:0007669"/>
    <property type="project" value="UniProtKB-KW"/>
</dbReference>
<dbReference type="AlphaFoldDB" id="L0DQC0"/>
<dbReference type="InterPro" id="IPR036388">
    <property type="entry name" value="WH-like_DNA-bd_sf"/>
</dbReference>
<dbReference type="InterPro" id="IPR013325">
    <property type="entry name" value="RNA_pol_sigma_r2"/>
</dbReference>
<dbReference type="PANTHER" id="PTHR43133">
    <property type="entry name" value="RNA POLYMERASE ECF-TYPE SIGMA FACTO"/>
    <property type="match status" value="1"/>
</dbReference>
<keyword evidence="4" id="KW-0804">Transcription</keyword>
<evidence type="ECO:0000313" key="7">
    <source>
        <dbReference type="Proteomes" id="UP000010798"/>
    </source>
</evidence>
<dbReference type="NCBIfam" id="TIGR02989">
    <property type="entry name" value="Sig-70_gvs1"/>
    <property type="match status" value="1"/>
</dbReference>
<dbReference type="InterPro" id="IPR014284">
    <property type="entry name" value="RNA_pol_sigma-70_dom"/>
</dbReference>
<feature type="domain" description="RNA polymerase sigma-70 region 2" evidence="5">
    <location>
        <begin position="24"/>
        <end position="84"/>
    </location>
</feature>
<dbReference type="InterPro" id="IPR007627">
    <property type="entry name" value="RNA_pol_sigma70_r2"/>
</dbReference>
<dbReference type="SUPFAM" id="SSF88946">
    <property type="entry name" value="Sigma2 domain of RNA polymerase sigma factors"/>
    <property type="match status" value="1"/>
</dbReference>
<dbReference type="Gene3D" id="1.10.10.10">
    <property type="entry name" value="Winged helix-like DNA-binding domain superfamily/Winged helix DNA-binding domain"/>
    <property type="match status" value="1"/>
</dbReference>
<evidence type="ECO:0000256" key="4">
    <source>
        <dbReference type="ARBA" id="ARBA00023163"/>
    </source>
</evidence>
<evidence type="ECO:0000256" key="3">
    <source>
        <dbReference type="ARBA" id="ARBA00023082"/>
    </source>
</evidence>
<dbReference type="KEGG" id="saci:Sinac_7577"/>
<dbReference type="eggNOG" id="COG1595">
    <property type="taxonomic scope" value="Bacteria"/>
</dbReference>
<keyword evidence="2" id="KW-0805">Transcription regulation</keyword>
<accession>L0DQC0</accession>
<evidence type="ECO:0000256" key="1">
    <source>
        <dbReference type="ARBA" id="ARBA00010641"/>
    </source>
</evidence>
<dbReference type="Proteomes" id="UP000010798">
    <property type="component" value="Plasmid pSINAC01"/>
</dbReference>
<dbReference type="Pfam" id="PF04542">
    <property type="entry name" value="Sigma70_r2"/>
    <property type="match status" value="1"/>
</dbReference>
<name>L0DQC0_SINAD</name>